<dbReference type="PIRSF" id="PIRSF006402">
    <property type="entry name" value="UCP006402_thioredoxin"/>
    <property type="match status" value="1"/>
</dbReference>
<evidence type="ECO:0000259" key="1">
    <source>
        <dbReference type="Pfam" id="PF03190"/>
    </source>
</evidence>
<dbReference type="RefSeq" id="WP_321535548.1">
    <property type="nucleotide sequence ID" value="NZ_JARGDL010000006.1"/>
</dbReference>
<feature type="domain" description="Spermatogenesis-associated protein 20-like TRX" evidence="1">
    <location>
        <begin position="4"/>
        <end position="164"/>
    </location>
</feature>
<dbReference type="GO" id="GO:0005975">
    <property type="term" value="P:carbohydrate metabolic process"/>
    <property type="evidence" value="ECO:0007669"/>
    <property type="project" value="InterPro"/>
</dbReference>
<comment type="caution">
    <text evidence="2">The sequence shown here is derived from an EMBL/GenBank/DDBJ whole genome shotgun (WGS) entry which is preliminary data.</text>
</comment>
<dbReference type="Proteomes" id="UP001221302">
    <property type="component" value="Unassembled WGS sequence"/>
</dbReference>
<dbReference type="InterPro" id="IPR008928">
    <property type="entry name" value="6-hairpin_glycosidase_sf"/>
</dbReference>
<keyword evidence="3" id="KW-1185">Reference proteome</keyword>
<dbReference type="InterPro" id="IPR004879">
    <property type="entry name" value="Ssp411-like_TRX"/>
</dbReference>
<dbReference type="SUPFAM" id="SSF48208">
    <property type="entry name" value="Six-hairpin glycosidases"/>
    <property type="match status" value="1"/>
</dbReference>
<dbReference type="Pfam" id="PF03190">
    <property type="entry name" value="Thioredox_DsbH"/>
    <property type="match status" value="1"/>
</dbReference>
<reference evidence="2" key="1">
    <citation type="submission" date="2023-03" db="EMBL/GenBank/DDBJ databases">
        <title>Stygiobacter electus gen. nov., sp. nov., facultatively anaerobic thermotolerant bacterium of the class Ignavibacteria from a well of Yessentuki mineral water deposit.</title>
        <authorList>
            <person name="Podosokorskaya O.A."/>
            <person name="Elcheninov A.G."/>
            <person name="Petrova N.F."/>
            <person name="Zavarzina D.G."/>
            <person name="Kublanov I.V."/>
            <person name="Merkel A.Y."/>
        </authorList>
    </citation>
    <scope>NUCLEOTIDE SEQUENCE</scope>
    <source>
        <strain evidence="2">09-Me</strain>
    </source>
</reference>
<sequence>MKPNNLINELSPYLQQHAFNPVDWYPWNDKAFQKAIDENKPIFLSIGYSTCHWCHVMEKESFEDEEIANILNKYFVSIKVDREERPDIDSIYMTTCQLTTGHGGWPLSIFLTPNKKPFFAGTYFPKENRYGRIGFKDLLLRIKEAWENNLTDIIKSSDDITNTLNQLFVKTETSPINERILDKAFKYFQTTFDNVHGGFGNAPKFPSPHNLIFLLSYWDNKTNSESLNMVLDTLEKMRLGGMYDQIGFGFHRYSTDEHWLVPHFEKMLYDQALLIIAYSFAFQITKKDFFKTTVYEIVEYLTLKMKNNDGAYFSAEDADSEGEEGKFYLWTYDELKNLLSDDEFLLASKFFNIKKDGNYFDEFSRTTIEKNILHQTYSFEEYSKLNNINLDQLKDKISSIRIKIYNQRKNRIHPFKDEKILTDWNSLLIASFSIAGRILQDDNLLDNAKKIIDFIENKMKSESGVLLHRYKNGKADINATLDDYAFYIWGLIEFYQSTFNFNIVDKISFYVDQSISKFYDEENGGFFLADKNSTDLIIKTKDMYDGAIPSGNSVMIYNLIKLNSILFQNKYNHIIEKTFNYFSNQLAQSPASSTFLLLSYMNYIFPKELVIIYKDEFELNEIKKTIFNNFLPLTTINAFHVNNKPDNFKSYELLNEKTTYFYCSNFNCKMPTNNFSEILSIDN</sequence>
<proteinExistence type="predicted"/>
<accession>A0AAE3NXB4</accession>
<dbReference type="EMBL" id="JARGDL010000006">
    <property type="protein sequence ID" value="MDF1611781.1"/>
    <property type="molecule type" value="Genomic_DNA"/>
</dbReference>
<dbReference type="PANTHER" id="PTHR42899:SF1">
    <property type="entry name" value="SPERMATOGENESIS-ASSOCIATED PROTEIN 20"/>
    <property type="match status" value="1"/>
</dbReference>
<dbReference type="SUPFAM" id="SSF52833">
    <property type="entry name" value="Thioredoxin-like"/>
    <property type="match status" value="1"/>
</dbReference>
<organism evidence="2 3">
    <name type="scientific">Stygiobacter electus</name>
    <dbReference type="NCBI Taxonomy" id="3032292"/>
    <lineage>
        <taxon>Bacteria</taxon>
        <taxon>Pseudomonadati</taxon>
        <taxon>Ignavibacteriota</taxon>
        <taxon>Ignavibacteria</taxon>
        <taxon>Ignavibacteriales</taxon>
        <taxon>Melioribacteraceae</taxon>
        <taxon>Stygiobacter</taxon>
    </lineage>
</organism>
<dbReference type="InterPro" id="IPR036249">
    <property type="entry name" value="Thioredoxin-like_sf"/>
</dbReference>
<gene>
    <name evidence="2" type="ORF">P0M35_06440</name>
</gene>
<dbReference type="PANTHER" id="PTHR42899">
    <property type="entry name" value="SPERMATOGENESIS-ASSOCIATED PROTEIN 20"/>
    <property type="match status" value="1"/>
</dbReference>
<dbReference type="InterPro" id="IPR024705">
    <property type="entry name" value="Ssp411"/>
</dbReference>
<dbReference type="CDD" id="cd02955">
    <property type="entry name" value="SSP411"/>
    <property type="match status" value="1"/>
</dbReference>
<evidence type="ECO:0000313" key="2">
    <source>
        <dbReference type="EMBL" id="MDF1611781.1"/>
    </source>
</evidence>
<name>A0AAE3NXB4_9BACT</name>
<evidence type="ECO:0000313" key="3">
    <source>
        <dbReference type="Proteomes" id="UP001221302"/>
    </source>
</evidence>
<dbReference type="Gene3D" id="3.40.30.10">
    <property type="entry name" value="Glutaredoxin"/>
    <property type="match status" value="1"/>
</dbReference>
<protein>
    <submittedName>
        <fullName evidence="2">Thioredoxin domain-containing protein</fullName>
    </submittedName>
</protein>
<dbReference type="AlphaFoldDB" id="A0AAE3NXB4"/>